<name>A0A2I0T8R2_LIMLA</name>
<dbReference type="Proteomes" id="UP000233556">
    <property type="component" value="Unassembled WGS sequence"/>
</dbReference>
<feature type="coiled-coil region" evidence="1">
    <location>
        <begin position="44"/>
        <end position="78"/>
    </location>
</feature>
<reference evidence="3" key="2">
    <citation type="submission" date="2017-12" db="EMBL/GenBank/DDBJ databases">
        <title>Genome sequence of the Bar-tailed Godwit (Limosa lapponica baueri).</title>
        <authorList>
            <person name="Lima N.C.B."/>
            <person name="Parody-Merino A.M."/>
            <person name="Battley P.F."/>
            <person name="Fidler A.E."/>
            <person name="Prosdocimi F."/>
        </authorList>
    </citation>
    <scope>NUCLEOTIDE SEQUENCE [LARGE SCALE GENOMIC DNA]</scope>
</reference>
<proteinExistence type="predicted"/>
<protein>
    <submittedName>
        <fullName evidence="2">Laminin subunit alpha-2</fullName>
    </submittedName>
</protein>
<evidence type="ECO:0000313" key="3">
    <source>
        <dbReference type="Proteomes" id="UP000233556"/>
    </source>
</evidence>
<reference evidence="3" key="1">
    <citation type="submission" date="2017-11" db="EMBL/GenBank/DDBJ databases">
        <authorList>
            <person name="Lima N.C."/>
            <person name="Parody-Merino A.M."/>
            <person name="Battley P.F."/>
            <person name="Fidler A.E."/>
            <person name="Prosdocimi F."/>
        </authorList>
    </citation>
    <scope>NUCLEOTIDE SEQUENCE [LARGE SCALE GENOMIC DNA]</scope>
</reference>
<dbReference type="OrthoDB" id="10011303at2759"/>
<sequence length="107" mass="11815">MQNRLKEADENNSILLRTLNETLGKLSAIPNDTAIRVQAAKDKARQANDTANDVLVQIKDLNQNLLGLRNNYSKLVDEVAKTNAAVKDPVKNRNSIINMTIALAFSL</sequence>
<keyword evidence="3" id="KW-1185">Reference proteome</keyword>
<evidence type="ECO:0000313" key="2">
    <source>
        <dbReference type="EMBL" id="PKU30176.1"/>
    </source>
</evidence>
<gene>
    <name evidence="2" type="ORF">llap_19520</name>
</gene>
<dbReference type="EMBL" id="KZ515272">
    <property type="protein sequence ID" value="PKU30176.1"/>
    <property type="molecule type" value="Genomic_DNA"/>
</dbReference>
<evidence type="ECO:0000256" key="1">
    <source>
        <dbReference type="SAM" id="Coils"/>
    </source>
</evidence>
<keyword evidence="1" id="KW-0175">Coiled coil</keyword>
<organism evidence="2 3">
    <name type="scientific">Limosa lapponica baueri</name>
    <dbReference type="NCBI Taxonomy" id="1758121"/>
    <lineage>
        <taxon>Eukaryota</taxon>
        <taxon>Metazoa</taxon>
        <taxon>Chordata</taxon>
        <taxon>Craniata</taxon>
        <taxon>Vertebrata</taxon>
        <taxon>Euteleostomi</taxon>
        <taxon>Archelosauria</taxon>
        <taxon>Archosauria</taxon>
        <taxon>Dinosauria</taxon>
        <taxon>Saurischia</taxon>
        <taxon>Theropoda</taxon>
        <taxon>Coelurosauria</taxon>
        <taxon>Aves</taxon>
        <taxon>Neognathae</taxon>
        <taxon>Neoaves</taxon>
        <taxon>Charadriiformes</taxon>
        <taxon>Scolopacidae</taxon>
        <taxon>Limosa</taxon>
    </lineage>
</organism>
<dbReference type="AlphaFoldDB" id="A0A2I0T8R2"/>
<accession>A0A2I0T8R2</accession>